<dbReference type="EMBL" id="JWIN03000029">
    <property type="protein sequence ID" value="KAB1256469.1"/>
    <property type="molecule type" value="Genomic_DNA"/>
</dbReference>
<feature type="region of interest" description="Disordered" evidence="1">
    <location>
        <begin position="85"/>
        <end position="104"/>
    </location>
</feature>
<sequence length="104" mass="10571">MSRRGRSGSAKVGCGRRLLGPSLSAGPAGRRVRVAGPGRGICGVCGADAARVGGGAGGAASWSAGVAAAEKKKLGYRIRILSRRHPTAVQKSRSQDRRGSCFPL</sequence>
<evidence type="ECO:0000313" key="3">
    <source>
        <dbReference type="Proteomes" id="UP000299084"/>
    </source>
</evidence>
<gene>
    <name evidence="2" type="ORF">Cadr_000027476</name>
</gene>
<proteinExistence type="predicted"/>
<protein>
    <submittedName>
        <fullName evidence="2">Uncharacterized protein</fullName>
    </submittedName>
</protein>
<dbReference type="AlphaFoldDB" id="A0A5N4CBX8"/>
<comment type="caution">
    <text evidence="2">The sequence shown here is derived from an EMBL/GenBank/DDBJ whole genome shotgun (WGS) entry which is preliminary data.</text>
</comment>
<dbReference type="Proteomes" id="UP000299084">
    <property type="component" value="Unassembled WGS sequence"/>
</dbReference>
<evidence type="ECO:0000256" key="1">
    <source>
        <dbReference type="SAM" id="MobiDB-lite"/>
    </source>
</evidence>
<keyword evidence="3" id="KW-1185">Reference proteome</keyword>
<name>A0A5N4CBX8_CAMDR</name>
<reference evidence="2 3" key="1">
    <citation type="journal article" date="2019" name="Mol. Ecol. Resour.">
        <title>Improving Illumina assemblies with Hi-C and long reads: an example with the North African dromedary.</title>
        <authorList>
            <person name="Elbers J.P."/>
            <person name="Rogers M.F."/>
            <person name="Perelman P.L."/>
            <person name="Proskuryakova A.A."/>
            <person name="Serdyukova N.A."/>
            <person name="Johnson W.E."/>
            <person name="Horin P."/>
            <person name="Corander J."/>
            <person name="Murphy D."/>
            <person name="Burger P.A."/>
        </authorList>
    </citation>
    <scope>NUCLEOTIDE SEQUENCE [LARGE SCALE GENOMIC DNA]</scope>
    <source>
        <strain evidence="2">Drom800</strain>
        <tissue evidence="2">Blood</tissue>
    </source>
</reference>
<evidence type="ECO:0000313" key="2">
    <source>
        <dbReference type="EMBL" id="KAB1256469.1"/>
    </source>
</evidence>
<accession>A0A5N4CBX8</accession>
<feature type="compositionally biased region" description="Basic and acidic residues" evidence="1">
    <location>
        <begin position="93"/>
        <end position="104"/>
    </location>
</feature>
<organism evidence="2 3">
    <name type="scientific">Camelus dromedarius</name>
    <name type="common">Dromedary</name>
    <name type="synonym">Arabian camel</name>
    <dbReference type="NCBI Taxonomy" id="9838"/>
    <lineage>
        <taxon>Eukaryota</taxon>
        <taxon>Metazoa</taxon>
        <taxon>Chordata</taxon>
        <taxon>Craniata</taxon>
        <taxon>Vertebrata</taxon>
        <taxon>Euteleostomi</taxon>
        <taxon>Mammalia</taxon>
        <taxon>Eutheria</taxon>
        <taxon>Laurasiatheria</taxon>
        <taxon>Artiodactyla</taxon>
        <taxon>Tylopoda</taxon>
        <taxon>Camelidae</taxon>
        <taxon>Camelus</taxon>
    </lineage>
</organism>